<dbReference type="Pfam" id="PF01566">
    <property type="entry name" value="Nramp"/>
    <property type="match status" value="1"/>
</dbReference>
<feature type="transmembrane region" description="Helical" evidence="5">
    <location>
        <begin position="29"/>
        <end position="48"/>
    </location>
</feature>
<feature type="transmembrane region" description="Helical" evidence="5">
    <location>
        <begin position="320"/>
        <end position="337"/>
    </location>
</feature>
<dbReference type="GO" id="GO:0034755">
    <property type="term" value="P:iron ion transmembrane transport"/>
    <property type="evidence" value="ECO:0007669"/>
    <property type="project" value="TreeGrafter"/>
</dbReference>
<evidence type="ECO:0000256" key="1">
    <source>
        <dbReference type="ARBA" id="ARBA00004141"/>
    </source>
</evidence>
<dbReference type="EMBL" id="FMXO01000008">
    <property type="protein sequence ID" value="SDB33050.1"/>
    <property type="molecule type" value="Genomic_DNA"/>
</dbReference>
<dbReference type="OrthoDB" id="9787548at2"/>
<keyword evidence="2 5" id="KW-0812">Transmembrane</keyword>
<dbReference type="InterPro" id="IPR001046">
    <property type="entry name" value="NRAMP_fam"/>
</dbReference>
<dbReference type="RefSeq" id="WP_092119686.1">
    <property type="nucleotide sequence ID" value="NZ_FMXO01000008.1"/>
</dbReference>
<name>A0A1G6CJL4_9BACT</name>
<keyword evidence="7" id="KW-1185">Reference proteome</keyword>
<evidence type="ECO:0000256" key="2">
    <source>
        <dbReference type="ARBA" id="ARBA00022692"/>
    </source>
</evidence>
<proteinExistence type="predicted"/>
<gene>
    <name evidence="6" type="ORF">SAMN05660653_01578</name>
</gene>
<evidence type="ECO:0000256" key="5">
    <source>
        <dbReference type="SAM" id="Phobius"/>
    </source>
</evidence>
<accession>A0A1G6CJL4</accession>
<feature type="transmembrane region" description="Helical" evidence="5">
    <location>
        <begin position="100"/>
        <end position="133"/>
    </location>
</feature>
<dbReference type="STRING" id="617002.SAMN05660653_01578"/>
<evidence type="ECO:0000313" key="7">
    <source>
        <dbReference type="Proteomes" id="UP000198771"/>
    </source>
</evidence>
<dbReference type="GO" id="GO:0015086">
    <property type="term" value="F:cadmium ion transmembrane transporter activity"/>
    <property type="evidence" value="ECO:0007669"/>
    <property type="project" value="TreeGrafter"/>
</dbReference>
<evidence type="ECO:0000256" key="3">
    <source>
        <dbReference type="ARBA" id="ARBA00022989"/>
    </source>
</evidence>
<dbReference type="AlphaFoldDB" id="A0A1G6CJL4"/>
<evidence type="ECO:0000256" key="4">
    <source>
        <dbReference type="ARBA" id="ARBA00023136"/>
    </source>
</evidence>
<keyword evidence="4 5" id="KW-0472">Membrane</keyword>
<dbReference type="NCBIfam" id="NF037982">
    <property type="entry name" value="Nramp_1"/>
    <property type="match status" value="1"/>
</dbReference>
<protein>
    <submittedName>
        <fullName evidence="6">Mn2+ and Fe2+ transporters of the NRAMP family</fullName>
    </submittedName>
</protein>
<dbReference type="PANTHER" id="PTHR11706:SF3">
    <property type="entry name" value="METAL ION TRANSPORT PROTEIN"/>
    <property type="match status" value="1"/>
</dbReference>
<feature type="transmembrane region" description="Helical" evidence="5">
    <location>
        <begin position="376"/>
        <end position="395"/>
    </location>
</feature>
<feature type="transmembrane region" description="Helical" evidence="5">
    <location>
        <begin position="401"/>
        <end position="423"/>
    </location>
</feature>
<dbReference type="Gene3D" id="1.20.1740.10">
    <property type="entry name" value="Amino acid/polyamine transporter I"/>
    <property type="match status" value="1"/>
</dbReference>
<feature type="transmembrane region" description="Helical" evidence="5">
    <location>
        <begin position="163"/>
        <end position="184"/>
    </location>
</feature>
<feature type="transmembrane region" description="Helical" evidence="5">
    <location>
        <begin position="435"/>
        <end position="458"/>
    </location>
</feature>
<dbReference type="PANTHER" id="PTHR11706">
    <property type="entry name" value="SOLUTE CARRIER PROTEIN FAMILY 11 MEMBER"/>
    <property type="match status" value="1"/>
</dbReference>
<reference evidence="6 7" key="1">
    <citation type="submission" date="2016-10" db="EMBL/GenBank/DDBJ databases">
        <authorList>
            <person name="de Groot N.N."/>
        </authorList>
    </citation>
    <scope>NUCLEOTIDE SEQUENCE [LARGE SCALE GENOMIC DNA]</scope>
    <source>
        <strain evidence="6 7">ASO4-2</strain>
    </source>
</reference>
<feature type="transmembrane region" description="Helical" evidence="5">
    <location>
        <begin position="139"/>
        <end position="156"/>
    </location>
</feature>
<sequence length="463" mass="50893">MNQEADYTSQEQRRAFVAPVPTKWDRLKWYGPGFVWMVSSVGSGSILFTPRVGSRYGYDLLWAALIVTFLTWVIIREIGRYTVVSGRTILEGYEGMKGPRGWAVWLIFVPGIISGIVVVSGIAALVGSALVIVLPLNQAVTSVGIIIVSAALVISGHYKKLELVTTVMAVIMIISVFLTAIAVFPGWEAYGRGLVPTAVPDFDLYFILPWFGFLLAGAAGMMWFSYWVAARGYGGEVIEGDATLPPESPAVRSDADARLRRWLVIMSTTAAIGVLGATMVNFSFLTLGAELLRPQGVIPEGIRVAEDLARLLGEVWGGPGQYLLVAGIFVALWGSILSNQDGWGRMYADATFMLLPRTMQRFERGTSRAKLRRRLMNLYIIIILTVIPIIVFLLLRNPVAILSVAGIITAAHLPIMVSLTLYLNLSRLPRHHGPGIFFIIATGFAIVFYAFFSILFFYNLLFA</sequence>
<comment type="subcellular location">
    <subcellularLocation>
        <location evidence="1">Membrane</location>
        <topology evidence="1">Multi-pass membrane protein</topology>
    </subcellularLocation>
</comment>
<keyword evidence="3 5" id="KW-1133">Transmembrane helix</keyword>
<evidence type="ECO:0000313" key="6">
    <source>
        <dbReference type="EMBL" id="SDB33050.1"/>
    </source>
</evidence>
<feature type="transmembrane region" description="Helical" evidence="5">
    <location>
        <begin position="60"/>
        <end position="79"/>
    </location>
</feature>
<feature type="transmembrane region" description="Helical" evidence="5">
    <location>
        <begin position="262"/>
        <end position="284"/>
    </location>
</feature>
<dbReference type="Proteomes" id="UP000198771">
    <property type="component" value="Unassembled WGS sequence"/>
</dbReference>
<feature type="transmembrane region" description="Helical" evidence="5">
    <location>
        <begin position="204"/>
        <end position="224"/>
    </location>
</feature>
<dbReference type="GO" id="GO:0005384">
    <property type="term" value="F:manganese ion transmembrane transporter activity"/>
    <property type="evidence" value="ECO:0007669"/>
    <property type="project" value="TreeGrafter"/>
</dbReference>
<organism evidence="6 7">
    <name type="scientific">Desulfonatronum thiosulfatophilum</name>
    <dbReference type="NCBI Taxonomy" id="617002"/>
    <lineage>
        <taxon>Bacteria</taxon>
        <taxon>Pseudomonadati</taxon>
        <taxon>Thermodesulfobacteriota</taxon>
        <taxon>Desulfovibrionia</taxon>
        <taxon>Desulfovibrionales</taxon>
        <taxon>Desulfonatronaceae</taxon>
        <taxon>Desulfonatronum</taxon>
    </lineage>
</organism>
<dbReference type="GO" id="GO:0005886">
    <property type="term" value="C:plasma membrane"/>
    <property type="evidence" value="ECO:0007669"/>
    <property type="project" value="TreeGrafter"/>
</dbReference>